<dbReference type="AlphaFoldDB" id="A0A251XYI3"/>
<comment type="caution">
    <text evidence="2">The sequence shown here is derived from an EMBL/GenBank/DDBJ whole genome shotgun (WGS) entry which is preliminary data.</text>
</comment>
<dbReference type="Gene3D" id="3.40.630.30">
    <property type="match status" value="1"/>
</dbReference>
<evidence type="ECO:0000313" key="2">
    <source>
        <dbReference type="EMBL" id="OUE10323.1"/>
    </source>
</evidence>
<dbReference type="PROSITE" id="PS51186">
    <property type="entry name" value="GNAT"/>
    <property type="match status" value="1"/>
</dbReference>
<proteinExistence type="predicted"/>
<dbReference type="Proteomes" id="UP000195106">
    <property type="component" value="Unassembled WGS sequence"/>
</dbReference>
<accession>A0A251XYI3</accession>
<dbReference type="GO" id="GO:0008233">
    <property type="term" value="F:peptidase activity"/>
    <property type="evidence" value="ECO:0007669"/>
    <property type="project" value="UniProtKB-KW"/>
</dbReference>
<feature type="domain" description="N-acetyltransferase" evidence="1">
    <location>
        <begin position="21"/>
        <end position="202"/>
    </location>
</feature>
<evidence type="ECO:0000313" key="3">
    <source>
        <dbReference type="Proteomes" id="UP000195106"/>
    </source>
</evidence>
<sequence>MTTPDIETAAAVDPAAARSVPSFRVATPADAEEVAALAARTFALACPPTTTVEAIAEHIRTVLSPARFRAHLEDSAHRVLLAEMDGRPVGYTMLVARPPVDPDVAGALRLRPEVELSKVYVEAGMHGIGVARPLMAETLRIARELPGERGRDAEAGIWLGVNEHNARAIRFYERSGFRIVGTRSFRLSDAVETDHVMEQPLAATGRD</sequence>
<dbReference type="GO" id="GO:0006508">
    <property type="term" value="P:proteolysis"/>
    <property type="evidence" value="ECO:0007669"/>
    <property type="project" value="UniProtKB-KW"/>
</dbReference>
<dbReference type="InterPro" id="IPR000182">
    <property type="entry name" value="GNAT_dom"/>
</dbReference>
<protein>
    <submittedName>
        <fullName evidence="2">Protease synthase and sporulation negative regulatory protein PAI 1</fullName>
    </submittedName>
</protein>
<organism evidence="2 3">
    <name type="scientific">Clavibacter michiganensis</name>
    <dbReference type="NCBI Taxonomy" id="28447"/>
    <lineage>
        <taxon>Bacteria</taxon>
        <taxon>Bacillati</taxon>
        <taxon>Actinomycetota</taxon>
        <taxon>Actinomycetes</taxon>
        <taxon>Micrococcales</taxon>
        <taxon>Microbacteriaceae</taxon>
        <taxon>Clavibacter</taxon>
    </lineage>
</organism>
<dbReference type="Pfam" id="PF00583">
    <property type="entry name" value="Acetyltransf_1"/>
    <property type="match status" value="1"/>
</dbReference>
<gene>
    <name evidence="2" type="primary">paiA</name>
    <name evidence="2" type="ORF">CMsap09_15350</name>
</gene>
<dbReference type="PANTHER" id="PTHR43617">
    <property type="entry name" value="L-AMINO ACID N-ACETYLTRANSFERASE"/>
    <property type="match status" value="1"/>
</dbReference>
<name>A0A251XYI3_9MICO</name>
<dbReference type="GO" id="GO:0016747">
    <property type="term" value="F:acyltransferase activity, transferring groups other than amino-acyl groups"/>
    <property type="evidence" value="ECO:0007669"/>
    <property type="project" value="InterPro"/>
</dbReference>
<reference evidence="2 3" key="1">
    <citation type="submission" date="2016-08" db="EMBL/GenBank/DDBJ databases">
        <title>Genome sequence of Clavibacter michiganensis spp. strain CASJ009.</title>
        <authorList>
            <person name="Thapa S.P."/>
            <person name="Coaker G."/>
        </authorList>
    </citation>
    <scope>NUCLEOTIDE SEQUENCE [LARGE SCALE GENOMIC DNA]</scope>
    <source>
        <strain evidence="2">CASJ009</strain>
    </source>
</reference>
<keyword evidence="2" id="KW-0378">Hydrolase</keyword>
<evidence type="ECO:0000259" key="1">
    <source>
        <dbReference type="PROSITE" id="PS51186"/>
    </source>
</evidence>
<dbReference type="EMBL" id="MDHJ01000001">
    <property type="protein sequence ID" value="OUE10323.1"/>
    <property type="molecule type" value="Genomic_DNA"/>
</dbReference>
<keyword evidence="2" id="KW-0645">Protease</keyword>
<dbReference type="SUPFAM" id="SSF55729">
    <property type="entry name" value="Acyl-CoA N-acyltransferases (Nat)"/>
    <property type="match status" value="1"/>
</dbReference>
<dbReference type="InterPro" id="IPR016181">
    <property type="entry name" value="Acyl_CoA_acyltransferase"/>
</dbReference>
<dbReference type="CDD" id="cd04301">
    <property type="entry name" value="NAT_SF"/>
    <property type="match status" value="1"/>
</dbReference>
<dbReference type="InterPro" id="IPR050276">
    <property type="entry name" value="MshD_Acetyltransferase"/>
</dbReference>
<dbReference type="PANTHER" id="PTHR43617:SF20">
    <property type="entry name" value="N-ALPHA-ACETYLTRANSFERASE RIMI"/>
    <property type="match status" value="1"/>
</dbReference>